<dbReference type="RefSeq" id="WP_044506703.1">
    <property type="nucleotide sequence ID" value="NZ_AP022568.1"/>
</dbReference>
<gene>
    <name evidence="1" type="ORF">B5M45_01995</name>
</gene>
<evidence type="ECO:0000313" key="2">
    <source>
        <dbReference type="Proteomes" id="UP000193040"/>
    </source>
</evidence>
<reference evidence="1 2" key="1">
    <citation type="submission" date="2017-03" db="EMBL/GenBank/DDBJ databases">
        <title>Genomic insights into Mycobacterium simiae human colonization.</title>
        <authorList>
            <person name="Steffani J.L."/>
            <person name="Brunck M.E."/>
            <person name="Cruz E."/>
            <person name="Montiel R."/>
            <person name="Barona F."/>
        </authorList>
    </citation>
    <scope>NUCLEOTIDE SEQUENCE [LARGE SCALE GENOMIC DNA]</scope>
    <source>
        <strain evidence="1 2">MsiGto</strain>
    </source>
</reference>
<dbReference type="EMBL" id="MZZM01000005">
    <property type="protein sequence ID" value="ORJ64020.1"/>
    <property type="molecule type" value="Genomic_DNA"/>
</dbReference>
<name>A0A1X0YFY4_MYCSI</name>
<keyword evidence="2" id="KW-1185">Reference proteome</keyword>
<protein>
    <submittedName>
        <fullName evidence="1">Uncharacterized protein</fullName>
    </submittedName>
</protein>
<dbReference type="STRING" id="1784.VC42_04450"/>
<dbReference type="AlphaFoldDB" id="A0A1X0YFY4"/>
<proteinExistence type="predicted"/>
<organism evidence="1 2">
    <name type="scientific">Mycobacterium simiae</name>
    <name type="common">Mycobacterium habana</name>
    <dbReference type="NCBI Taxonomy" id="1784"/>
    <lineage>
        <taxon>Bacteria</taxon>
        <taxon>Bacillati</taxon>
        <taxon>Actinomycetota</taxon>
        <taxon>Actinomycetes</taxon>
        <taxon>Mycobacteriales</taxon>
        <taxon>Mycobacteriaceae</taxon>
        <taxon>Mycobacterium</taxon>
        <taxon>Mycobacterium simiae complex</taxon>
    </lineage>
</organism>
<evidence type="ECO:0000313" key="1">
    <source>
        <dbReference type="EMBL" id="ORJ64020.1"/>
    </source>
</evidence>
<accession>A0A1X0YFY4</accession>
<comment type="caution">
    <text evidence="1">The sequence shown here is derived from an EMBL/GenBank/DDBJ whole genome shotgun (WGS) entry which is preliminary data.</text>
</comment>
<dbReference type="Proteomes" id="UP000193040">
    <property type="component" value="Unassembled WGS sequence"/>
</dbReference>
<sequence length="83" mass="8897">MPVSADDVRRLLASQDPDAALVLIEGRVAVVTPAELDGPDYRGALQIMRREDLLRQAGGARLSEDELAQQAEDVNTAVRNLGG</sequence>